<keyword evidence="2" id="KW-1185">Reference proteome</keyword>
<evidence type="ECO:0000313" key="1">
    <source>
        <dbReference type="EMBL" id="KAH3889770.1"/>
    </source>
</evidence>
<sequence length="203" mass="23735">MAQLASEYQVMKLKIESDEVIWRQLKNHLTACKQLNGFGLHIDTTVDFFKFVKRMEPLGLIKSTNLCVQILSEVKLQTRKDALKALNISEENKRQITDLGFEKLDMFEQDTVYFISILGRNLPKYAIRGQFCFCSLNERLRTLRLAYFYCGHSTDVYADCLKKIKEDFKEKEMYLSDESFLIMPERVKDDIETVLSYALNGRV</sequence>
<reference evidence="1" key="2">
    <citation type="submission" date="2020-11" db="EMBL/GenBank/DDBJ databases">
        <authorList>
            <person name="McCartney M.A."/>
            <person name="Auch B."/>
            <person name="Kono T."/>
            <person name="Mallez S."/>
            <person name="Becker A."/>
            <person name="Gohl D.M."/>
            <person name="Silverstein K.A.T."/>
            <person name="Koren S."/>
            <person name="Bechman K.B."/>
            <person name="Herman A."/>
            <person name="Abrahante J.E."/>
            <person name="Garbe J."/>
        </authorList>
    </citation>
    <scope>NUCLEOTIDE SEQUENCE</scope>
    <source>
        <strain evidence="1">Duluth1</strain>
        <tissue evidence="1">Whole animal</tissue>
    </source>
</reference>
<comment type="caution">
    <text evidence="1">The sequence shown here is derived from an EMBL/GenBank/DDBJ whole genome shotgun (WGS) entry which is preliminary data.</text>
</comment>
<name>A0A9D4S410_DREPO</name>
<protein>
    <submittedName>
        <fullName evidence="1">Uncharacterized protein</fullName>
    </submittedName>
</protein>
<gene>
    <name evidence="1" type="ORF">DPMN_013833</name>
</gene>
<reference evidence="1" key="1">
    <citation type="journal article" date="2019" name="bioRxiv">
        <title>The Genome of the Zebra Mussel, Dreissena polymorpha: A Resource for Invasive Species Research.</title>
        <authorList>
            <person name="McCartney M.A."/>
            <person name="Auch B."/>
            <person name="Kono T."/>
            <person name="Mallez S."/>
            <person name="Zhang Y."/>
            <person name="Obille A."/>
            <person name="Becker A."/>
            <person name="Abrahante J.E."/>
            <person name="Garbe J."/>
            <person name="Badalamenti J.P."/>
            <person name="Herman A."/>
            <person name="Mangelson H."/>
            <person name="Liachko I."/>
            <person name="Sullivan S."/>
            <person name="Sone E.D."/>
            <person name="Koren S."/>
            <person name="Silverstein K.A.T."/>
            <person name="Beckman K.B."/>
            <person name="Gohl D.M."/>
        </authorList>
    </citation>
    <scope>NUCLEOTIDE SEQUENCE</scope>
    <source>
        <strain evidence="1">Duluth1</strain>
        <tissue evidence="1">Whole animal</tissue>
    </source>
</reference>
<evidence type="ECO:0000313" key="2">
    <source>
        <dbReference type="Proteomes" id="UP000828390"/>
    </source>
</evidence>
<proteinExistence type="predicted"/>
<organism evidence="1 2">
    <name type="scientific">Dreissena polymorpha</name>
    <name type="common">Zebra mussel</name>
    <name type="synonym">Mytilus polymorpha</name>
    <dbReference type="NCBI Taxonomy" id="45954"/>
    <lineage>
        <taxon>Eukaryota</taxon>
        <taxon>Metazoa</taxon>
        <taxon>Spiralia</taxon>
        <taxon>Lophotrochozoa</taxon>
        <taxon>Mollusca</taxon>
        <taxon>Bivalvia</taxon>
        <taxon>Autobranchia</taxon>
        <taxon>Heteroconchia</taxon>
        <taxon>Euheterodonta</taxon>
        <taxon>Imparidentia</taxon>
        <taxon>Neoheterodontei</taxon>
        <taxon>Myida</taxon>
        <taxon>Dreissenoidea</taxon>
        <taxon>Dreissenidae</taxon>
        <taxon>Dreissena</taxon>
    </lineage>
</organism>
<accession>A0A9D4S410</accession>
<dbReference type="EMBL" id="JAIWYP010000001">
    <property type="protein sequence ID" value="KAH3889770.1"/>
    <property type="molecule type" value="Genomic_DNA"/>
</dbReference>
<dbReference type="AlphaFoldDB" id="A0A9D4S410"/>
<dbReference type="Proteomes" id="UP000828390">
    <property type="component" value="Unassembled WGS sequence"/>
</dbReference>